<feature type="compositionally biased region" description="Polar residues" evidence="6">
    <location>
        <begin position="713"/>
        <end position="725"/>
    </location>
</feature>
<dbReference type="GO" id="GO:0061630">
    <property type="term" value="F:ubiquitin protein ligase activity"/>
    <property type="evidence" value="ECO:0007669"/>
    <property type="project" value="TreeGrafter"/>
</dbReference>
<dbReference type="OrthoDB" id="5800423at2759"/>
<sequence length="1097" mass="122555">MVLYVTHLRRGRLPPPPRKVVGSRLSAGKEKAAAAGQARAHKQWSSAARDRARRMKAQGRCAVARHGEVGTQPPRRSRTWDSGAETVGKNLNFRKNGETPAFANCRDFEEFFGPVYPELVCFGCKKIFLNPILLPCDDTVCENCVQKMKSKMKMDRKGNVSVKCPICKSEFHFDSPTEIKFPENYLMQIIVAQQKQKFDAAKLNSMDIIPHESKLFCHLCDRKFKRSSIKKCITCNLNYCKECLDTIHSNKAFTSHTLGDAAIETGHHLKCYLHPEKDVILYCVTDNILLCEDCYNSTHETHFTRCIQDAFQSESKEILTMVANFHRAKERFERSLLRLNGLKVELDENTTEMEQQLFKQFLNLYQDIQQQQAQIIDCIRNEKLKKQSDIEHFIDSASASVQQMEGLDYFLTEALRQSNPTVFLQMCKPIKNRIKKTMASIMEPTDFLLINPLKDFQLDFAPVRAQISNLHLIIKQPNPYLVSSDEMLPFIGKEKDISSSKLLRKDLYPVDKNKDSRQKDDIRPSHQVFICKEDRTPAVVEQAAILCHRSSRVPLSPSALSSLFNKKGVHPSENKSIQCDISVDENRIYWAQDKPKSVLFSTTNTVHSSPPNTAPHHIPISTYTVVHRPPSNTTANHISSSTSNDIYRPSPNTAADHIPNSTSRAVYSPPPNTSDHQTPISTSRAVYSPPPNTSDHQTPISTSSAVYSPPPNTSDHQTPISTSRAVYSPPPNTADHHIPIATSSAVYSPPPNTAVHHTPISTSTVVYNPPNTADHHTPISTSSAVYSPPPNTADHHTPISTSSSVYSPPPSTAIYHTPISTSTVVYNPLPNTADHHTPISTSSAVYSPPPNIAVHRTPISTSNATYSPPSNTADHYTPISTTIVYSPPPNTAVHHTPISISTAVYSPPNIDADCTDNQDRSLPMPNQIDLCFRPQRQKDGSHRSNCMTSQVTIGKQSSSIASLNCFSEQNPSRSFVKENPSSVLSAPGKPIIYEHMTDGKSVKIFWALIVQEMVVKFYEVQMQEIVSCDKNTSIPRGQSGLFSGIRQDFFKATDLNTNSEYLFRVRAVNKAGPGAWSEPYKIRCVQEQKMPVMERVL</sequence>
<accession>A0A6P8S894</accession>
<protein>
    <submittedName>
        <fullName evidence="11">Protein FAM124B isoform X1</fullName>
    </submittedName>
</protein>
<evidence type="ECO:0000256" key="3">
    <source>
        <dbReference type="ARBA" id="ARBA00022833"/>
    </source>
</evidence>
<dbReference type="Proteomes" id="UP000515159">
    <property type="component" value="Chromosome 9"/>
</dbReference>
<feature type="compositionally biased region" description="Polar residues" evidence="6">
    <location>
        <begin position="693"/>
        <end position="706"/>
    </location>
</feature>
<evidence type="ECO:0000256" key="1">
    <source>
        <dbReference type="ARBA" id="ARBA00022723"/>
    </source>
</evidence>
<dbReference type="InterPro" id="IPR001841">
    <property type="entry name" value="Znf_RING"/>
</dbReference>
<proteinExistence type="predicted"/>
<dbReference type="Gene3D" id="2.60.40.10">
    <property type="entry name" value="Immunoglobulins"/>
    <property type="match status" value="1"/>
</dbReference>
<evidence type="ECO:0000259" key="9">
    <source>
        <dbReference type="PROSITE" id="PS51262"/>
    </source>
</evidence>
<dbReference type="RefSeq" id="XP_033814645.1">
    <property type="nucleotide sequence ID" value="XM_033958754.1"/>
</dbReference>
<gene>
    <name evidence="11" type="primary">FAM124B</name>
</gene>
<name>A0A6P8S894_GEOSA</name>
<keyword evidence="4" id="KW-0175">Coiled coil</keyword>
<feature type="region of interest" description="Disordered" evidence="6">
    <location>
        <begin position="626"/>
        <end position="737"/>
    </location>
</feature>
<feature type="compositionally biased region" description="Polar residues" evidence="6">
    <location>
        <begin position="630"/>
        <end position="665"/>
    </location>
</feature>
<evidence type="ECO:0000259" key="8">
    <source>
        <dbReference type="PROSITE" id="PS50853"/>
    </source>
</evidence>
<dbReference type="PROSITE" id="PS50089">
    <property type="entry name" value="ZF_RING_2"/>
    <property type="match status" value="1"/>
</dbReference>
<reference evidence="11" key="1">
    <citation type="submission" date="2025-08" db="UniProtKB">
        <authorList>
            <consortium name="RefSeq"/>
        </authorList>
    </citation>
    <scope>IDENTIFICATION</scope>
</reference>
<feature type="region of interest" description="Disordered" evidence="6">
    <location>
        <begin position="770"/>
        <end position="805"/>
    </location>
</feature>
<dbReference type="InterPro" id="IPR003961">
    <property type="entry name" value="FN3_dom"/>
</dbReference>
<dbReference type="SUPFAM" id="SSF57850">
    <property type="entry name" value="RING/U-box"/>
    <property type="match status" value="1"/>
</dbReference>
<evidence type="ECO:0000313" key="10">
    <source>
        <dbReference type="Proteomes" id="UP000515159"/>
    </source>
</evidence>
<dbReference type="Pfam" id="PF00041">
    <property type="entry name" value="fn3"/>
    <property type="match status" value="1"/>
</dbReference>
<keyword evidence="3" id="KW-0862">Zinc</keyword>
<dbReference type="InterPro" id="IPR047153">
    <property type="entry name" value="TRIM45/56/19-like"/>
</dbReference>
<dbReference type="PROSITE" id="PS50853">
    <property type="entry name" value="FN3"/>
    <property type="match status" value="1"/>
</dbReference>
<evidence type="ECO:0000256" key="5">
    <source>
        <dbReference type="PROSITE-ProRule" id="PRU00175"/>
    </source>
</evidence>
<feature type="domain" description="Fibronectin type-III" evidence="8">
    <location>
        <begin position="986"/>
        <end position="1088"/>
    </location>
</feature>
<feature type="compositionally biased region" description="Polar residues" evidence="6">
    <location>
        <begin position="673"/>
        <end position="685"/>
    </location>
</feature>
<dbReference type="PANTHER" id="PTHR25462:SF296">
    <property type="entry name" value="MEIOTIC P26, ISOFORM F"/>
    <property type="match status" value="1"/>
</dbReference>
<dbReference type="GO" id="GO:0008270">
    <property type="term" value="F:zinc ion binding"/>
    <property type="evidence" value="ECO:0007669"/>
    <property type="project" value="UniProtKB-KW"/>
</dbReference>
<dbReference type="CDD" id="cd00063">
    <property type="entry name" value="FN3"/>
    <property type="match status" value="1"/>
</dbReference>
<feature type="domain" description="RING-type" evidence="7">
    <location>
        <begin position="121"/>
        <end position="168"/>
    </location>
</feature>
<organism evidence="10 11">
    <name type="scientific">Geotrypetes seraphini</name>
    <name type="common">Gaboon caecilian</name>
    <name type="synonym">Caecilia seraphini</name>
    <dbReference type="NCBI Taxonomy" id="260995"/>
    <lineage>
        <taxon>Eukaryota</taxon>
        <taxon>Metazoa</taxon>
        <taxon>Chordata</taxon>
        <taxon>Craniata</taxon>
        <taxon>Vertebrata</taxon>
        <taxon>Euteleostomi</taxon>
        <taxon>Amphibia</taxon>
        <taxon>Gymnophiona</taxon>
        <taxon>Geotrypetes</taxon>
    </lineage>
</organism>
<feature type="domain" description="COS" evidence="9">
    <location>
        <begin position="415"/>
        <end position="473"/>
    </location>
</feature>
<dbReference type="GeneID" id="117366824"/>
<dbReference type="SUPFAM" id="SSF49265">
    <property type="entry name" value="Fibronectin type III"/>
    <property type="match status" value="1"/>
</dbReference>
<dbReference type="KEGG" id="gsh:117366824"/>
<evidence type="ECO:0000313" key="11">
    <source>
        <dbReference type="RefSeq" id="XP_033814645.1"/>
    </source>
</evidence>
<dbReference type="InterPro" id="IPR013783">
    <property type="entry name" value="Ig-like_fold"/>
</dbReference>
<dbReference type="AlphaFoldDB" id="A0A6P8S894"/>
<evidence type="ECO:0000256" key="6">
    <source>
        <dbReference type="SAM" id="MobiDB-lite"/>
    </source>
</evidence>
<evidence type="ECO:0000256" key="4">
    <source>
        <dbReference type="ARBA" id="ARBA00023054"/>
    </source>
</evidence>
<dbReference type="InterPro" id="IPR013083">
    <property type="entry name" value="Znf_RING/FYVE/PHD"/>
</dbReference>
<dbReference type="Gene3D" id="3.30.40.10">
    <property type="entry name" value="Zinc/RING finger domain, C3HC4 (zinc finger)"/>
    <property type="match status" value="1"/>
</dbReference>
<dbReference type="InterPro" id="IPR036116">
    <property type="entry name" value="FN3_sf"/>
</dbReference>
<keyword evidence="10" id="KW-1185">Reference proteome</keyword>
<dbReference type="FunCoup" id="A0A6P8S894">
    <property type="interactions" value="37"/>
</dbReference>
<dbReference type="InParanoid" id="A0A6P8S894"/>
<dbReference type="PROSITE" id="PS51262">
    <property type="entry name" value="COS"/>
    <property type="match status" value="1"/>
</dbReference>
<keyword evidence="1" id="KW-0479">Metal-binding</keyword>
<dbReference type="SUPFAM" id="SSF57845">
    <property type="entry name" value="B-box zinc-binding domain"/>
    <property type="match status" value="1"/>
</dbReference>
<dbReference type="PANTHER" id="PTHR25462">
    <property type="entry name" value="BONUS, ISOFORM C-RELATED"/>
    <property type="match status" value="1"/>
</dbReference>
<dbReference type="CTD" id="79843"/>
<dbReference type="SMART" id="SM00060">
    <property type="entry name" value="FN3"/>
    <property type="match status" value="1"/>
</dbReference>
<dbReference type="Gene3D" id="4.10.830.40">
    <property type="match status" value="1"/>
</dbReference>
<dbReference type="InterPro" id="IPR017903">
    <property type="entry name" value="COS_domain"/>
</dbReference>
<evidence type="ECO:0000256" key="2">
    <source>
        <dbReference type="ARBA" id="ARBA00022771"/>
    </source>
</evidence>
<dbReference type="Gene3D" id="3.30.160.60">
    <property type="entry name" value="Classic Zinc Finger"/>
    <property type="match status" value="1"/>
</dbReference>
<evidence type="ECO:0000259" key="7">
    <source>
        <dbReference type="PROSITE" id="PS50089"/>
    </source>
</evidence>
<keyword evidence="2 5" id="KW-0863">Zinc-finger</keyword>